<dbReference type="GO" id="GO:0005615">
    <property type="term" value="C:extracellular space"/>
    <property type="evidence" value="ECO:0007669"/>
    <property type="project" value="TreeGrafter"/>
</dbReference>
<dbReference type="AlphaFoldDB" id="A0A6A0HE47"/>
<reference evidence="3" key="3">
    <citation type="submission" date="2019-06" db="EMBL/GenBank/DDBJ databases">
        <authorList>
            <person name="Poynton C."/>
            <person name="Hasenbein S."/>
            <person name="Benoit J.B."/>
            <person name="Sepulveda M.S."/>
            <person name="Poelchau M.F."/>
            <person name="Murali S.C."/>
            <person name="Chen S."/>
            <person name="Glastad K.M."/>
            <person name="Werren J.H."/>
            <person name="Vineis J.H."/>
            <person name="Bowen J.L."/>
            <person name="Friedrich M."/>
            <person name="Jones J."/>
            <person name="Robertson H.M."/>
            <person name="Feyereisen R."/>
            <person name="Mechler-Hickson A."/>
            <person name="Mathers N."/>
            <person name="Lee C.E."/>
            <person name="Colbourne J.K."/>
            <person name="Biales A."/>
            <person name="Johnston J.S."/>
            <person name="Wellborn G.A."/>
            <person name="Rosendale A.J."/>
            <person name="Cridge A.G."/>
            <person name="Munoz-Torres M.C."/>
            <person name="Bain P.A."/>
            <person name="Manny A.R."/>
            <person name="Major K.M."/>
            <person name="Lambert F.N."/>
            <person name="Vulpe C.D."/>
            <person name="Tuck P."/>
            <person name="Blalock B.J."/>
            <person name="Lin Y.-Y."/>
            <person name="Smith M.E."/>
            <person name="Ochoa-Acuna H."/>
            <person name="Chen M.-J.M."/>
            <person name="Childers C.P."/>
            <person name="Qu J."/>
            <person name="Dugan S."/>
            <person name="Lee S.L."/>
            <person name="Chao H."/>
            <person name="Dinh H."/>
            <person name="Han Y."/>
            <person name="Doddapaneni H."/>
            <person name="Worley K.C."/>
            <person name="Muzny D.M."/>
            <person name="Gibbs R.A."/>
            <person name="Richards S."/>
        </authorList>
    </citation>
    <scope>NUCLEOTIDE SEQUENCE</scope>
    <source>
        <strain evidence="3">HAZT.00-mixed</strain>
        <tissue evidence="3">Whole organism</tissue>
    </source>
</reference>
<comment type="caution">
    <text evidence="3">The sequence shown here is derived from an EMBL/GenBank/DDBJ whole genome shotgun (WGS) entry which is preliminary data.</text>
</comment>
<dbReference type="Pfam" id="PF17900">
    <property type="entry name" value="Peptidase_M1_N"/>
    <property type="match status" value="1"/>
</dbReference>
<reference evidence="3" key="1">
    <citation type="submission" date="2014-08" db="EMBL/GenBank/DDBJ databases">
        <authorList>
            <person name="Murali S."/>
            <person name="Richards S."/>
            <person name="Bandaranaike D."/>
            <person name="Bellair M."/>
            <person name="Blankenburg K."/>
            <person name="Chao H."/>
            <person name="Dinh H."/>
            <person name="Doddapaneni H."/>
            <person name="Dugan-Rocha S."/>
            <person name="Elkadiri S."/>
            <person name="Gnanaolivu R."/>
            <person name="Hughes D."/>
            <person name="Lee S."/>
            <person name="Li M."/>
            <person name="Ming W."/>
            <person name="Munidasa M."/>
            <person name="Muniz J."/>
            <person name="Nguyen L."/>
            <person name="Osuji N."/>
            <person name="Pu L.-L."/>
            <person name="Puazo M."/>
            <person name="Skinner E."/>
            <person name="Qu C."/>
            <person name="Quiroz J."/>
            <person name="Raj R."/>
            <person name="Weissenberger G."/>
            <person name="Xin Y."/>
            <person name="Zou X."/>
            <person name="Han Y."/>
            <person name="Worley K."/>
            <person name="Muzny D."/>
            <person name="Gibbs R."/>
        </authorList>
    </citation>
    <scope>NUCLEOTIDE SEQUENCE</scope>
    <source>
        <strain evidence="3">HAZT.00-mixed</strain>
        <tissue evidence="3">Whole organism</tissue>
    </source>
</reference>
<dbReference type="InterPro" id="IPR045357">
    <property type="entry name" value="Aminopeptidase_N-like_N"/>
</dbReference>
<protein>
    <recommendedName>
        <fullName evidence="2">Aminopeptidase N-like N-terminal domain-containing protein</fullName>
    </recommendedName>
</protein>
<dbReference type="GO" id="GO:0016020">
    <property type="term" value="C:membrane"/>
    <property type="evidence" value="ECO:0007669"/>
    <property type="project" value="TreeGrafter"/>
</dbReference>
<dbReference type="PANTHER" id="PTHR11533">
    <property type="entry name" value="PROTEASE M1 ZINC METALLOPROTEASE"/>
    <property type="match status" value="1"/>
</dbReference>
<dbReference type="GO" id="GO:0008270">
    <property type="term" value="F:zinc ion binding"/>
    <property type="evidence" value="ECO:0007669"/>
    <property type="project" value="TreeGrafter"/>
</dbReference>
<dbReference type="EMBL" id="JQDR03001994">
    <property type="protein sequence ID" value="KAA0203275.1"/>
    <property type="molecule type" value="Genomic_DNA"/>
</dbReference>
<feature type="domain" description="Aminopeptidase N-like N-terminal" evidence="2">
    <location>
        <begin position="114"/>
        <end position="162"/>
    </location>
</feature>
<dbReference type="Gene3D" id="2.60.40.1730">
    <property type="entry name" value="tricorn interacting facor f3 domain"/>
    <property type="match status" value="2"/>
</dbReference>
<accession>A0A6A0HE47</accession>
<proteinExistence type="predicted"/>
<keyword evidence="1" id="KW-0812">Transmembrane</keyword>
<dbReference type="GO" id="GO:0005737">
    <property type="term" value="C:cytoplasm"/>
    <property type="evidence" value="ECO:0007669"/>
    <property type="project" value="TreeGrafter"/>
</dbReference>
<keyword evidence="1" id="KW-0472">Membrane</keyword>
<dbReference type="SUPFAM" id="SSF63737">
    <property type="entry name" value="Leukotriene A4 hydrolase N-terminal domain"/>
    <property type="match status" value="2"/>
</dbReference>
<dbReference type="GO" id="GO:0042277">
    <property type="term" value="F:peptide binding"/>
    <property type="evidence" value="ECO:0007669"/>
    <property type="project" value="TreeGrafter"/>
</dbReference>
<dbReference type="GO" id="GO:0070006">
    <property type="term" value="F:metalloaminopeptidase activity"/>
    <property type="evidence" value="ECO:0007669"/>
    <property type="project" value="TreeGrafter"/>
</dbReference>
<dbReference type="GO" id="GO:0043171">
    <property type="term" value="P:peptide catabolic process"/>
    <property type="evidence" value="ECO:0007669"/>
    <property type="project" value="TreeGrafter"/>
</dbReference>
<dbReference type="InterPro" id="IPR050344">
    <property type="entry name" value="Peptidase_M1_aminopeptidases"/>
</dbReference>
<dbReference type="OrthoDB" id="510539at2759"/>
<dbReference type="GO" id="GO:0006508">
    <property type="term" value="P:proteolysis"/>
    <property type="evidence" value="ECO:0007669"/>
    <property type="project" value="TreeGrafter"/>
</dbReference>
<dbReference type="PANTHER" id="PTHR11533:SF294">
    <property type="entry name" value="THYROTROPIN-RELEASING HORMONE-DEGRADING ECTOENZYME"/>
    <property type="match status" value="1"/>
</dbReference>
<evidence type="ECO:0000256" key="1">
    <source>
        <dbReference type="SAM" id="Phobius"/>
    </source>
</evidence>
<dbReference type="Proteomes" id="UP000711488">
    <property type="component" value="Unassembled WGS sequence"/>
</dbReference>
<name>A0A6A0HE47_HYAAZ</name>
<evidence type="ECO:0000259" key="2">
    <source>
        <dbReference type="Pfam" id="PF17900"/>
    </source>
</evidence>
<sequence>MDKKDDDAGTSYSSARSSSHCMSRRSTIFIVVFLFVVLVCAGFLVHFCWPGAKEPSYPEDHDIRLPRSIFPVSYELWLQPFINGNFTILGAVNIVINVTIPTDNIVLHKIGRKLASQFEPVDARRAFPCFDEPAMKATFDIHIARESNMTAISNMPKINTTAL</sequence>
<evidence type="ECO:0000313" key="3">
    <source>
        <dbReference type="EMBL" id="KAA0203275.1"/>
    </source>
</evidence>
<organism evidence="3">
    <name type="scientific">Hyalella azteca</name>
    <name type="common">Amphipod</name>
    <dbReference type="NCBI Taxonomy" id="294128"/>
    <lineage>
        <taxon>Eukaryota</taxon>
        <taxon>Metazoa</taxon>
        <taxon>Ecdysozoa</taxon>
        <taxon>Arthropoda</taxon>
        <taxon>Crustacea</taxon>
        <taxon>Multicrustacea</taxon>
        <taxon>Malacostraca</taxon>
        <taxon>Eumalacostraca</taxon>
        <taxon>Peracarida</taxon>
        <taxon>Amphipoda</taxon>
        <taxon>Senticaudata</taxon>
        <taxon>Talitrida</taxon>
        <taxon>Talitroidea</taxon>
        <taxon>Hyalellidae</taxon>
        <taxon>Hyalella</taxon>
    </lineage>
</organism>
<feature type="transmembrane region" description="Helical" evidence="1">
    <location>
        <begin position="26"/>
        <end position="47"/>
    </location>
</feature>
<reference evidence="3" key="2">
    <citation type="journal article" date="2018" name="Environ. Sci. Technol.">
        <title>The Toxicogenome of Hyalella azteca: A Model for Sediment Ecotoxicology and Evolutionary Toxicology.</title>
        <authorList>
            <person name="Poynton H.C."/>
            <person name="Hasenbein S."/>
            <person name="Benoit J.B."/>
            <person name="Sepulveda M.S."/>
            <person name="Poelchau M.F."/>
            <person name="Hughes D.S.T."/>
            <person name="Murali S.C."/>
            <person name="Chen S."/>
            <person name="Glastad K.M."/>
            <person name="Goodisman M.A.D."/>
            <person name="Werren J.H."/>
            <person name="Vineis J.H."/>
            <person name="Bowen J.L."/>
            <person name="Friedrich M."/>
            <person name="Jones J."/>
            <person name="Robertson H.M."/>
            <person name="Feyereisen R."/>
            <person name="Mechler-Hickson A."/>
            <person name="Mathers N."/>
            <person name="Lee C.E."/>
            <person name="Colbourne J.K."/>
            <person name="Biales A."/>
            <person name="Johnston J.S."/>
            <person name="Wellborn G.A."/>
            <person name="Rosendale A.J."/>
            <person name="Cridge A.G."/>
            <person name="Munoz-Torres M.C."/>
            <person name="Bain P.A."/>
            <person name="Manny A.R."/>
            <person name="Major K.M."/>
            <person name="Lambert F.N."/>
            <person name="Vulpe C.D."/>
            <person name="Tuck P."/>
            <person name="Blalock B.J."/>
            <person name="Lin Y.Y."/>
            <person name="Smith M.E."/>
            <person name="Ochoa-Acuna H."/>
            <person name="Chen M.M."/>
            <person name="Childers C.P."/>
            <person name="Qu J."/>
            <person name="Dugan S."/>
            <person name="Lee S.L."/>
            <person name="Chao H."/>
            <person name="Dinh H."/>
            <person name="Han Y."/>
            <person name="Doddapaneni H."/>
            <person name="Worley K.C."/>
            <person name="Muzny D.M."/>
            <person name="Gibbs R.A."/>
            <person name="Richards S."/>
        </authorList>
    </citation>
    <scope>NUCLEOTIDE SEQUENCE</scope>
    <source>
        <strain evidence="3">HAZT.00-mixed</strain>
        <tissue evidence="3">Whole organism</tissue>
    </source>
</reference>
<dbReference type="InterPro" id="IPR042097">
    <property type="entry name" value="Aminopeptidase_N-like_N_sf"/>
</dbReference>
<keyword evidence="1" id="KW-1133">Transmembrane helix</keyword>
<gene>
    <name evidence="3" type="ORF">HAZT_HAZT008390</name>
</gene>